<comment type="similarity">
    <text evidence="2">Belongs to the WD repeat PLAP family.</text>
</comment>
<dbReference type="GO" id="GO:0010992">
    <property type="term" value="P:ubiquitin recycling"/>
    <property type="evidence" value="ECO:0007669"/>
    <property type="project" value="TreeGrafter"/>
</dbReference>
<keyword evidence="4 6" id="KW-0853">WD repeat</keyword>
<dbReference type="PANTHER" id="PTHR19849:SF0">
    <property type="entry name" value="PHOSPHOLIPASE A-2-ACTIVATING PROTEIN"/>
    <property type="match status" value="1"/>
</dbReference>
<evidence type="ECO:0000256" key="6">
    <source>
        <dbReference type="PROSITE-ProRule" id="PRU00221"/>
    </source>
</evidence>
<dbReference type="AlphaFoldDB" id="A0A859IQA4"/>
<dbReference type="InterPro" id="IPR038122">
    <property type="entry name" value="PFU_sf"/>
</dbReference>
<feature type="repeat" description="WD" evidence="6">
    <location>
        <begin position="11"/>
        <end position="42"/>
    </location>
</feature>
<reference evidence="9" key="1">
    <citation type="submission" date="2019-06" db="EMBL/GenBank/DDBJ databases">
        <title>De novo transcriptome assembly of the myxozoan parasite Tetracapsuloides bryosalmonae: A two-host sequencing approach to uncover specific expression profiles.</title>
        <authorList>
            <person name="Faber M."/>
            <person name="Yoon S."/>
            <person name="Shaw S."/>
            <person name="de Paiva Alves E."/>
            <person name="Okamura B."/>
            <person name="Hartikainen H."/>
            <person name="Secombes C.J."/>
            <person name="Holland J.W."/>
        </authorList>
    </citation>
    <scope>NUCLEOTIDE SEQUENCE</scope>
    <source>
        <tissue evidence="9">Spore sac</tissue>
    </source>
</reference>
<evidence type="ECO:0000256" key="5">
    <source>
        <dbReference type="ARBA" id="ARBA00022737"/>
    </source>
</evidence>
<dbReference type="GO" id="GO:0043161">
    <property type="term" value="P:proteasome-mediated ubiquitin-dependent protein catabolic process"/>
    <property type="evidence" value="ECO:0007669"/>
    <property type="project" value="TreeGrafter"/>
</dbReference>
<dbReference type="Gene3D" id="3.10.20.870">
    <property type="entry name" value="PFU (PLAA family ubiquitin binding), C-terminal domain"/>
    <property type="match status" value="1"/>
</dbReference>
<dbReference type="GO" id="GO:0043130">
    <property type="term" value="F:ubiquitin binding"/>
    <property type="evidence" value="ECO:0007669"/>
    <property type="project" value="TreeGrafter"/>
</dbReference>
<dbReference type="CDD" id="cd00200">
    <property type="entry name" value="WD40"/>
    <property type="match status" value="1"/>
</dbReference>
<protein>
    <submittedName>
        <fullName evidence="9">Phospholipase A-2-activating protein</fullName>
    </submittedName>
</protein>
<feature type="domain" description="PUL" evidence="8">
    <location>
        <begin position="473"/>
        <end position="747"/>
    </location>
</feature>
<sequence length="753" mass="86612">MEKKYVLKTIISGHCNDVRFVTNIPNTNDIISSSRDSTVVYWVEKDRNYVAHSIFTIKPFCYLNYLCWTYDFLGIENSFAVACQDKSIRILTINSTSIQQTINGHLNNVSCLSYNTKKSLLASGSWDYSIIIWDNDKIRLNTLKYHTASIWSLIWVNEKQILSCSADKMIFYWDFEISMPLQSFTGHSDCVRSLILLDSTSFVSSSNDYSIKFWNFQENCFYKSVEAHSNFIYQIDGYHSDYNFIGSVSEDGSCKLWKNDILMQKIDLPCQTPWSLKILPNKDLVIACSDHNLYVFTSNENFTPNEEYLAKFYQALNDKAKNSLSKDVNHSKNTNGIDVNSLPDLNDLQNGGTQEGQVKLIKMEDESVTAYSWSMKNQQWDIIGTVVESPSNNDHSTKILFEGRNYDQIINVQLDGRPNMKLPFNYSDDPYVVATNFLEKHNLPTNYLEEIIEFLNENMKNSSKNITTIQSDKFFPLRKKILFDASPIVKINEKVQTSLKAKNSSRLEDFNKLSEIIKEVIAKKSTLTSENLNVINKIWLELDSNNRYPLYDLIRILCLNEDACISILLLDDNYMISIMKLADILIESSTIPVKFGDITHTDRMLILRIFSNILAASDNCASILMEFIDLSKFSVIFYSEFLYSNDQLQISVSTLFLNVIIHLGSNISTEWLKFLTEYIAFFMRKYENLCNQSCLRILVGFGTFFHNCDSFKHSIKSSSILPDIKKVLFSLQNKDLFNSTVKDCSKCLNALLS</sequence>
<dbReference type="PROSITE" id="PS50294">
    <property type="entry name" value="WD_REPEATS_REGION"/>
    <property type="match status" value="1"/>
</dbReference>
<dbReference type="Pfam" id="PF00400">
    <property type="entry name" value="WD40"/>
    <property type="match status" value="5"/>
</dbReference>
<evidence type="ECO:0000256" key="2">
    <source>
        <dbReference type="ARBA" id="ARBA00008495"/>
    </source>
</evidence>
<dbReference type="InterPro" id="IPR011989">
    <property type="entry name" value="ARM-like"/>
</dbReference>
<dbReference type="Gene3D" id="2.130.10.10">
    <property type="entry name" value="YVTN repeat-like/Quinoprotein amine dehydrogenase"/>
    <property type="match status" value="1"/>
</dbReference>
<proteinExistence type="evidence at transcript level"/>
<dbReference type="Gene3D" id="1.25.10.10">
    <property type="entry name" value="Leucine-rich Repeat Variant"/>
    <property type="match status" value="1"/>
</dbReference>
<dbReference type="PROSITE" id="PS50082">
    <property type="entry name" value="WD_REPEATS_2"/>
    <property type="match status" value="3"/>
</dbReference>
<dbReference type="InterPro" id="IPR015155">
    <property type="entry name" value="PFU"/>
</dbReference>
<dbReference type="PROSITE" id="PS51396">
    <property type="entry name" value="PUL"/>
    <property type="match status" value="1"/>
</dbReference>
<dbReference type="Pfam" id="PF09070">
    <property type="entry name" value="PFU"/>
    <property type="match status" value="1"/>
</dbReference>
<dbReference type="InterPro" id="IPR036322">
    <property type="entry name" value="WD40_repeat_dom_sf"/>
</dbReference>
<dbReference type="InterPro" id="IPR015943">
    <property type="entry name" value="WD40/YVTN_repeat-like_dom_sf"/>
</dbReference>
<evidence type="ECO:0000259" key="7">
    <source>
        <dbReference type="PROSITE" id="PS51394"/>
    </source>
</evidence>
<dbReference type="PROSITE" id="PS51394">
    <property type="entry name" value="PFU"/>
    <property type="match status" value="1"/>
</dbReference>
<evidence type="ECO:0000259" key="8">
    <source>
        <dbReference type="PROSITE" id="PS51396"/>
    </source>
</evidence>
<dbReference type="Pfam" id="PF08324">
    <property type="entry name" value="PUL"/>
    <property type="match status" value="1"/>
</dbReference>
<name>A0A859IQA4_9CNID</name>
<keyword evidence="5" id="KW-0677">Repeat</keyword>
<comment type="subcellular location">
    <subcellularLocation>
        <location evidence="1">Cytoplasm</location>
    </subcellularLocation>
</comment>
<dbReference type="EMBL" id="MN056836">
    <property type="protein sequence ID" value="QKY88620.1"/>
    <property type="molecule type" value="mRNA"/>
</dbReference>
<keyword evidence="3" id="KW-0963">Cytoplasm</keyword>
<dbReference type="GO" id="GO:0005737">
    <property type="term" value="C:cytoplasm"/>
    <property type="evidence" value="ECO:0007669"/>
    <property type="project" value="UniProtKB-SubCell"/>
</dbReference>
<dbReference type="GO" id="GO:0005634">
    <property type="term" value="C:nucleus"/>
    <property type="evidence" value="ECO:0007669"/>
    <property type="project" value="TreeGrafter"/>
</dbReference>
<dbReference type="SUPFAM" id="SSF50978">
    <property type="entry name" value="WD40 repeat-like"/>
    <property type="match status" value="1"/>
</dbReference>
<dbReference type="SMART" id="SM00320">
    <property type="entry name" value="WD40"/>
    <property type="match status" value="6"/>
</dbReference>
<feature type="repeat" description="WD" evidence="6">
    <location>
        <begin position="184"/>
        <end position="224"/>
    </location>
</feature>
<evidence type="ECO:0000256" key="4">
    <source>
        <dbReference type="ARBA" id="ARBA00022574"/>
    </source>
</evidence>
<organism evidence="9">
    <name type="scientific">Tetracapsuloides bryosalmonae</name>
    <dbReference type="NCBI Taxonomy" id="271932"/>
    <lineage>
        <taxon>Eukaryota</taxon>
        <taxon>Metazoa</taxon>
        <taxon>Cnidaria</taxon>
        <taxon>Myxozoa</taxon>
        <taxon>Malacosporea</taxon>
        <taxon>Malacovalvulida</taxon>
        <taxon>Saccosporidae</taxon>
        <taxon>Tetracapsuloides</taxon>
    </lineage>
</organism>
<dbReference type="InterPro" id="IPR001680">
    <property type="entry name" value="WD40_rpt"/>
</dbReference>
<evidence type="ECO:0000313" key="9">
    <source>
        <dbReference type="EMBL" id="QKY88620.1"/>
    </source>
</evidence>
<evidence type="ECO:0000256" key="1">
    <source>
        <dbReference type="ARBA" id="ARBA00004496"/>
    </source>
</evidence>
<feature type="repeat" description="WD" evidence="6">
    <location>
        <begin position="102"/>
        <end position="134"/>
    </location>
</feature>
<accession>A0A859IQA4</accession>
<dbReference type="InterPro" id="IPR013535">
    <property type="entry name" value="PUL_dom"/>
</dbReference>
<evidence type="ECO:0000256" key="3">
    <source>
        <dbReference type="ARBA" id="ARBA00022490"/>
    </source>
</evidence>
<dbReference type="PANTHER" id="PTHR19849">
    <property type="entry name" value="PHOSPHOLIPASE A-2-ACTIVATING PROTEIN"/>
    <property type="match status" value="1"/>
</dbReference>
<feature type="domain" description="PFU" evidence="7">
    <location>
        <begin position="372"/>
        <end position="469"/>
    </location>
</feature>